<evidence type="ECO:0000256" key="10">
    <source>
        <dbReference type="ARBA" id="ARBA00023027"/>
    </source>
</evidence>
<evidence type="ECO:0000313" key="22">
    <source>
        <dbReference type="EMBL" id="TLD68879.1"/>
    </source>
</evidence>
<proteinExistence type="inferred from homology"/>
<keyword evidence="11 18" id="KW-0413">Isomerase</keyword>
<dbReference type="SUPFAM" id="SSF53613">
    <property type="entry name" value="Ribokinase-like"/>
    <property type="match status" value="1"/>
</dbReference>
<evidence type="ECO:0000256" key="1">
    <source>
        <dbReference type="ARBA" id="ARBA00000013"/>
    </source>
</evidence>
<comment type="similarity">
    <text evidence="18">Belongs to the NnrE/AIBP family.</text>
</comment>
<dbReference type="GO" id="GO:0005524">
    <property type="term" value="F:ATP binding"/>
    <property type="evidence" value="ECO:0007669"/>
    <property type="project" value="UniProtKB-UniRule"/>
</dbReference>
<feature type="binding site" evidence="17">
    <location>
        <begin position="409"/>
        <end position="413"/>
    </location>
    <ligand>
        <name>AMP</name>
        <dbReference type="ChEBI" id="CHEBI:456215"/>
    </ligand>
</feature>
<evidence type="ECO:0000256" key="16">
    <source>
        <dbReference type="ARBA" id="ARBA00049209"/>
    </source>
</evidence>
<keyword evidence="10 17" id="KW-0520">NAD</keyword>
<comment type="caution">
    <text evidence="18">Lacks conserved residue(s) required for the propagation of feature annotation.</text>
</comment>
<dbReference type="EC" id="4.2.1.136" evidence="19"/>
<dbReference type="InterPro" id="IPR029056">
    <property type="entry name" value="Ribokinase-like"/>
</dbReference>
<protein>
    <recommendedName>
        <fullName evidence="19">Bifunctional NAD(P)H-hydrate repair enzyme</fullName>
    </recommendedName>
    <alternativeName>
        <fullName evidence="19">Nicotinamide nucleotide repair protein</fullName>
    </alternativeName>
    <domain>
        <recommendedName>
            <fullName evidence="19">ADP-dependent (S)-NAD(P)H-hydrate dehydratase</fullName>
            <ecNumber evidence="19">4.2.1.136</ecNumber>
        </recommendedName>
        <alternativeName>
            <fullName evidence="19">ADP-dependent NAD(P)HX dehydratase</fullName>
        </alternativeName>
    </domain>
    <domain>
        <recommendedName>
            <fullName evidence="19">NAD(P)H-hydrate epimerase</fullName>
            <ecNumber evidence="19">5.1.99.6</ecNumber>
        </recommendedName>
    </domain>
</protein>
<keyword evidence="23" id="KW-1185">Reference proteome</keyword>
<feature type="domain" description="YjeF N-terminal" evidence="21">
    <location>
        <begin position="8"/>
        <end position="216"/>
    </location>
</feature>
<feature type="binding site" evidence="17">
    <location>
        <position position="319"/>
    </location>
    <ligand>
        <name>(6S)-NADPHX</name>
        <dbReference type="ChEBI" id="CHEBI:64076"/>
    </ligand>
</feature>
<comment type="catalytic activity">
    <reaction evidence="2 18 19">
        <text>(6R)-NADPHX = (6S)-NADPHX</text>
        <dbReference type="Rhea" id="RHEA:32227"/>
        <dbReference type="ChEBI" id="CHEBI:64076"/>
        <dbReference type="ChEBI" id="CHEBI:64077"/>
        <dbReference type="EC" id="5.1.99.6"/>
    </reaction>
</comment>
<evidence type="ECO:0000313" key="23">
    <source>
        <dbReference type="Proteomes" id="UP000306196"/>
    </source>
</evidence>
<evidence type="ECO:0000256" key="15">
    <source>
        <dbReference type="ARBA" id="ARBA00048238"/>
    </source>
</evidence>
<dbReference type="InterPro" id="IPR000631">
    <property type="entry name" value="CARKD"/>
</dbReference>
<dbReference type="GO" id="GO:0046496">
    <property type="term" value="P:nicotinamide nucleotide metabolic process"/>
    <property type="evidence" value="ECO:0007669"/>
    <property type="project" value="UniProtKB-UniRule"/>
</dbReference>
<sequence>MMVTCEQMQRLEESAFLRGVLAKDLMEEAGVGIAKVVQQFFPQTGALVLCLGKGNNAGDALVAARILKERGWQIVVRLAYAEKDFKALPAAHWKALGGEFKIVNSLVELSDERGSVVVMDGLIGIGGVGRGALRGGLADVVLEINALRERRHVEVMALDLPSGLDGNTGVPGACCVRADLTITIACVKVGLLADAAVNHVGRLVVVPLRELADGAGDADAVVLLSNRLLSKLPRRDFDFHKGRAGRVGIVAGSRGMLGAAVLSARGALHGGAGLVTVYVREEMYALLAPMMPVEVMVKPVPNYEVCLEDRLDVLVIGPGLGRMFAEEVRAILKKVAVPVVLDADGINAMAESDARLDFLGEVKARVLLTPHPGEMARLVTGAEEWKCLSRAELAREFAERFPNVQLLLKGSRTVIAAKGRALAFNTTGNPGMASGGMGDVLSGLCGALIAQGLDGYDAACLGAWLSGRSAELAITHGEVSQESLTAGDVAANLGRAFASLKALDF</sequence>
<evidence type="ECO:0000256" key="5">
    <source>
        <dbReference type="ARBA" id="ARBA00022723"/>
    </source>
</evidence>
<comment type="similarity">
    <text evidence="4 19">In the C-terminal section; belongs to the NnrD/CARKD family.</text>
</comment>
<comment type="catalytic activity">
    <reaction evidence="1 18 19">
        <text>(6R)-NADHX = (6S)-NADHX</text>
        <dbReference type="Rhea" id="RHEA:32215"/>
        <dbReference type="ChEBI" id="CHEBI:64074"/>
        <dbReference type="ChEBI" id="CHEBI:64075"/>
        <dbReference type="EC" id="5.1.99.6"/>
    </reaction>
</comment>
<feature type="domain" description="YjeF C-terminal" evidence="20">
    <location>
        <begin position="224"/>
        <end position="500"/>
    </location>
</feature>
<keyword evidence="6 17" id="KW-0547">Nucleotide-binding</keyword>
<dbReference type="HAMAP" id="MF_01966">
    <property type="entry name" value="NADHX_epimerase"/>
    <property type="match status" value="1"/>
</dbReference>
<dbReference type="InterPro" id="IPR004443">
    <property type="entry name" value="YjeF_N_dom"/>
</dbReference>
<dbReference type="PIRSF" id="PIRSF017184">
    <property type="entry name" value="Nnr"/>
    <property type="match status" value="1"/>
</dbReference>
<reference evidence="22 23" key="1">
    <citation type="submission" date="2019-05" db="EMBL/GenBank/DDBJ databases">
        <title>Verrucobacter flavum gen. nov., sp. nov. a new member of the family Verrucomicrobiaceae.</title>
        <authorList>
            <person name="Szuroczki S."/>
            <person name="Abbaszade G."/>
            <person name="Szabo A."/>
            <person name="Felfoldi T."/>
            <person name="Schumann P."/>
            <person name="Boka K."/>
            <person name="Keki Z."/>
            <person name="Toumi M."/>
            <person name="Toth E."/>
        </authorList>
    </citation>
    <scope>NUCLEOTIDE SEQUENCE [LARGE SCALE GENOMIC DNA]</scope>
    <source>
        <strain evidence="22 23">MG-N-17</strain>
    </source>
</reference>
<evidence type="ECO:0000256" key="18">
    <source>
        <dbReference type="HAMAP-Rule" id="MF_01966"/>
    </source>
</evidence>
<comment type="function">
    <text evidence="18">Catalyzes the epimerization of the S- and R-forms of NAD(P)HX, a damaged form of NAD(P)H that is a result of enzymatic or heat-dependent hydration. This is a prerequisite for the S-specific NAD(P)H-hydrate dehydratase to allow the repair of both epimers of NAD(P)HX.</text>
</comment>
<evidence type="ECO:0000256" key="11">
    <source>
        <dbReference type="ARBA" id="ARBA00023235"/>
    </source>
</evidence>
<comment type="caution">
    <text evidence="22">The sequence shown here is derived from an EMBL/GenBank/DDBJ whole genome shotgun (WGS) entry which is preliminary data.</text>
</comment>
<dbReference type="PROSITE" id="PS51383">
    <property type="entry name" value="YJEF_C_3"/>
    <property type="match status" value="1"/>
</dbReference>
<evidence type="ECO:0000259" key="21">
    <source>
        <dbReference type="PROSITE" id="PS51385"/>
    </source>
</evidence>
<dbReference type="Pfam" id="PF01256">
    <property type="entry name" value="Carb_kinase"/>
    <property type="match status" value="1"/>
</dbReference>
<keyword evidence="7 17" id="KW-0067">ATP-binding</keyword>
<dbReference type="InterPro" id="IPR036652">
    <property type="entry name" value="YjeF_N_dom_sf"/>
</dbReference>
<evidence type="ECO:0000256" key="3">
    <source>
        <dbReference type="ARBA" id="ARBA00006001"/>
    </source>
</evidence>
<accession>A0A5R8KBF1</accession>
<gene>
    <name evidence="18" type="primary">nnrE</name>
    <name evidence="17" type="synonym">nnrD</name>
    <name evidence="22" type="ORF">FEM03_20620</name>
</gene>
<comment type="subunit">
    <text evidence="17">Homotetramer.</text>
</comment>
<evidence type="ECO:0000256" key="13">
    <source>
        <dbReference type="ARBA" id="ARBA00023268"/>
    </source>
</evidence>
<evidence type="ECO:0000256" key="2">
    <source>
        <dbReference type="ARBA" id="ARBA00000909"/>
    </source>
</evidence>
<dbReference type="PANTHER" id="PTHR12592">
    <property type="entry name" value="ATP-DEPENDENT (S)-NAD(P)H-HYDRATE DEHYDRATASE FAMILY MEMBER"/>
    <property type="match status" value="1"/>
</dbReference>
<evidence type="ECO:0000256" key="19">
    <source>
        <dbReference type="PIRNR" id="PIRNR017184"/>
    </source>
</evidence>
<comment type="similarity">
    <text evidence="3 19">In the N-terminal section; belongs to the NnrE/AIBP family.</text>
</comment>
<feature type="binding site" evidence="17">
    <location>
        <position position="439"/>
    </location>
    <ligand>
        <name>(6S)-NADPHX</name>
        <dbReference type="ChEBI" id="CHEBI:64076"/>
    </ligand>
</feature>
<dbReference type="PANTHER" id="PTHR12592:SF0">
    <property type="entry name" value="ATP-DEPENDENT (S)-NAD(P)H-HYDRATE DEHYDRATASE"/>
    <property type="match status" value="1"/>
</dbReference>
<dbReference type="Gene3D" id="3.40.1190.20">
    <property type="match status" value="1"/>
</dbReference>
<dbReference type="Proteomes" id="UP000306196">
    <property type="component" value="Unassembled WGS sequence"/>
</dbReference>
<evidence type="ECO:0000256" key="9">
    <source>
        <dbReference type="ARBA" id="ARBA00022958"/>
    </source>
</evidence>
<comment type="catalytic activity">
    <reaction evidence="15 17 19">
        <text>(6S)-NADHX + ADP = AMP + phosphate + NADH + H(+)</text>
        <dbReference type="Rhea" id="RHEA:32223"/>
        <dbReference type="ChEBI" id="CHEBI:15378"/>
        <dbReference type="ChEBI" id="CHEBI:43474"/>
        <dbReference type="ChEBI" id="CHEBI:57945"/>
        <dbReference type="ChEBI" id="CHEBI:64074"/>
        <dbReference type="ChEBI" id="CHEBI:456215"/>
        <dbReference type="ChEBI" id="CHEBI:456216"/>
        <dbReference type="EC" id="4.2.1.136"/>
    </reaction>
</comment>
<comment type="function">
    <text evidence="14 19">Bifunctional enzyme that catalyzes the epimerization of the S- and R-forms of NAD(P)HX and the dehydration of the S-form of NAD(P)HX at the expense of ADP, which is converted to AMP. This allows the repair of both epimers of NAD(P)HX, a damaged form of NAD(P)H that is a result of enzymatic or heat-dependent hydration.</text>
</comment>
<evidence type="ECO:0000259" key="20">
    <source>
        <dbReference type="PROSITE" id="PS51383"/>
    </source>
</evidence>
<dbReference type="GO" id="GO:0052856">
    <property type="term" value="F:NAD(P)HX epimerase activity"/>
    <property type="evidence" value="ECO:0007669"/>
    <property type="project" value="UniProtKB-UniRule"/>
</dbReference>
<comment type="catalytic activity">
    <reaction evidence="16 17 19">
        <text>(6S)-NADPHX + ADP = AMP + phosphate + NADPH + H(+)</text>
        <dbReference type="Rhea" id="RHEA:32235"/>
        <dbReference type="ChEBI" id="CHEBI:15378"/>
        <dbReference type="ChEBI" id="CHEBI:43474"/>
        <dbReference type="ChEBI" id="CHEBI:57783"/>
        <dbReference type="ChEBI" id="CHEBI:64076"/>
        <dbReference type="ChEBI" id="CHEBI:456215"/>
        <dbReference type="ChEBI" id="CHEBI:456216"/>
        <dbReference type="EC" id="4.2.1.136"/>
    </reaction>
</comment>
<comment type="similarity">
    <text evidence="17">Belongs to the NnrD/CARKD family.</text>
</comment>
<comment type="cofactor">
    <cofactor evidence="17">
        <name>Mg(2+)</name>
        <dbReference type="ChEBI" id="CHEBI:18420"/>
    </cofactor>
</comment>
<keyword evidence="8 17" id="KW-0521">NADP</keyword>
<evidence type="ECO:0000256" key="8">
    <source>
        <dbReference type="ARBA" id="ARBA00022857"/>
    </source>
</evidence>
<dbReference type="GO" id="GO:0046872">
    <property type="term" value="F:metal ion binding"/>
    <property type="evidence" value="ECO:0007669"/>
    <property type="project" value="UniProtKB-UniRule"/>
</dbReference>
<comment type="function">
    <text evidence="17">Catalyzes the dehydration of the S-form of NAD(P)HX at the expense of ADP, which is converted to AMP. Together with NAD(P)HX epimerase, which catalyzes the epimerization of the S- and R-forms, the enzyme allows the repair of both epimers of NAD(P)HX, a damaged form of NAD(P)H that is a result of enzymatic or heat-dependent hydration.</text>
</comment>
<feature type="binding site" evidence="17">
    <location>
        <position position="438"/>
    </location>
    <ligand>
        <name>AMP</name>
        <dbReference type="ChEBI" id="CHEBI:456215"/>
    </ligand>
</feature>
<evidence type="ECO:0000256" key="4">
    <source>
        <dbReference type="ARBA" id="ARBA00009524"/>
    </source>
</evidence>
<evidence type="ECO:0000256" key="6">
    <source>
        <dbReference type="ARBA" id="ARBA00022741"/>
    </source>
</evidence>
<keyword evidence="5 18" id="KW-0479">Metal-binding</keyword>
<evidence type="ECO:0000256" key="7">
    <source>
        <dbReference type="ARBA" id="ARBA00022840"/>
    </source>
</evidence>
<dbReference type="InterPro" id="IPR030677">
    <property type="entry name" value="Nnr"/>
</dbReference>
<dbReference type="Gene3D" id="3.40.50.10260">
    <property type="entry name" value="YjeF N-terminal domain"/>
    <property type="match status" value="1"/>
</dbReference>
<dbReference type="PROSITE" id="PS51385">
    <property type="entry name" value="YJEF_N"/>
    <property type="match status" value="1"/>
</dbReference>
<evidence type="ECO:0000256" key="17">
    <source>
        <dbReference type="HAMAP-Rule" id="MF_01965"/>
    </source>
</evidence>
<organism evidence="22 23">
    <name type="scientific">Phragmitibacter flavus</name>
    <dbReference type="NCBI Taxonomy" id="2576071"/>
    <lineage>
        <taxon>Bacteria</taxon>
        <taxon>Pseudomonadati</taxon>
        <taxon>Verrucomicrobiota</taxon>
        <taxon>Verrucomicrobiia</taxon>
        <taxon>Verrucomicrobiales</taxon>
        <taxon>Verrucomicrobiaceae</taxon>
        <taxon>Phragmitibacter</taxon>
    </lineage>
</organism>
<keyword evidence="9 18" id="KW-0630">Potassium</keyword>
<feature type="binding site" evidence="18">
    <location>
        <position position="159"/>
    </location>
    <ligand>
        <name>(6S)-NADPHX</name>
        <dbReference type="ChEBI" id="CHEBI:64076"/>
    </ligand>
</feature>
<dbReference type="GO" id="GO:0110051">
    <property type="term" value="P:metabolite repair"/>
    <property type="evidence" value="ECO:0007669"/>
    <property type="project" value="TreeGrafter"/>
</dbReference>
<dbReference type="SUPFAM" id="SSF64153">
    <property type="entry name" value="YjeF N-terminal domain-like"/>
    <property type="match status" value="1"/>
</dbReference>
<name>A0A5R8KBF1_9BACT</name>
<dbReference type="EMBL" id="VAUV01000018">
    <property type="protein sequence ID" value="TLD68879.1"/>
    <property type="molecule type" value="Genomic_DNA"/>
</dbReference>
<dbReference type="OrthoDB" id="9806925at2"/>
<feature type="binding site" evidence="18">
    <location>
        <position position="56"/>
    </location>
    <ligand>
        <name>K(+)</name>
        <dbReference type="ChEBI" id="CHEBI:29103"/>
    </ligand>
</feature>
<feature type="binding site" evidence="17">
    <location>
        <position position="259"/>
    </location>
    <ligand>
        <name>(6S)-NADPHX</name>
        <dbReference type="ChEBI" id="CHEBI:64076"/>
    </ligand>
</feature>
<dbReference type="HAMAP" id="MF_01965">
    <property type="entry name" value="NADHX_dehydratase"/>
    <property type="match status" value="1"/>
</dbReference>
<dbReference type="GO" id="GO:0052855">
    <property type="term" value="F:ADP-dependent NAD(P)H-hydrate dehydratase activity"/>
    <property type="evidence" value="ECO:0007669"/>
    <property type="project" value="UniProtKB-UniRule"/>
</dbReference>
<dbReference type="EC" id="5.1.99.6" evidence="19"/>
<evidence type="ECO:0000256" key="12">
    <source>
        <dbReference type="ARBA" id="ARBA00023239"/>
    </source>
</evidence>
<keyword evidence="13" id="KW-0511">Multifunctional enzyme</keyword>
<dbReference type="AlphaFoldDB" id="A0A5R8KBF1"/>
<feature type="binding site" evidence="18">
    <location>
        <position position="162"/>
    </location>
    <ligand>
        <name>K(+)</name>
        <dbReference type="ChEBI" id="CHEBI:29103"/>
    </ligand>
</feature>
<dbReference type="NCBIfam" id="TIGR00197">
    <property type="entry name" value="yjeF_nterm"/>
    <property type="match status" value="1"/>
</dbReference>
<dbReference type="Pfam" id="PF03853">
    <property type="entry name" value="YjeF_N"/>
    <property type="match status" value="1"/>
</dbReference>
<dbReference type="CDD" id="cd01171">
    <property type="entry name" value="YXKO-related"/>
    <property type="match status" value="1"/>
</dbReference>
<comment type="cofactor">
    <cofactor evidence="18 19">
        <name>K(+)</name>
        <dbReference type="ChEBI" id="CHEBI:29103"/>
    </cofactor>
    <text evidence="18 19">Binds 1 potassium ion per subunit.</text>
</comment>
<dbReference type="RefSeq" id="WP_138088196.1">
    <property type="nucleotide sequence ID" value="NZ_VAUV01000018.1"/>
</dbReference>
<feature type="binding site" evidence="18">
    <location>
        <position position="120"/>
    </location>
    <ligand>
        <name>K(+)</name>
        <dbReference type="ChEBI" id="CHEBI:29103"/>
    </ligand>
</feature>
<feature type="binding site" evidence="17">
    <location>
        <position position="371"/>
    </location>
    <ligand>
        <name>(6S)-NADPHX</name>
        <dbReference type="ChEBI" id="CHEBI:64076"/>
    </ligand>
</feature>
<keyword evidence="12 17" id="KW-0456">Lyase</keyword>
<evidence type="ECO:0000256" key="14">
    <source>
        <dbReference type="ARBA" id="ARBA00025153"/>
    </source>
</evidence>
<dbReference type="NCBIfam" id="TIGR00196">
    <property type="entry name" value="yjeF_cterm"/>
    <property type="match status" value="1"/>
</dbReference>